<evidence type="ECO:0000313" key="2">
    <source>
        <dbReference type="Proteomes" id="UP000287651"/>
    </source>
</evidence>
<protein>
    <submittedName>
        <fullName evidence="1">Uncharacterized protein</fullName>
    </submittedName>
</protein>
<gene>
    <name evidence="1" type="ORF">B296_00050989</name>
</gene>
<organism evidence="1 2">
    <name type="scientific">Ensete ventricosum</name>
    <name type="common">Abyssinian banana</name>
    <name type="synonym">Musa ensete</name>
    <dbReference type="NCBI Taxonomy" id="4639"/>
    <lineage>
        <taxon>Eukaryota</taxon>
        <taxon>Viridiplantae</taxon>
        <taxon>Streptophyta</taxon>
        <taxon>Embryophyta</taxon>
        <taxon>Tracheophyta</taxon>
        <taxon>Spermatophyta</taxon>
        <taxon>Magnoliopsida</taxon>
        <taxon>Liliopsida</taxon>
        <taxon>Zingiberales</taxon>
        <taxon>Musaceae</taxon>
        <taxon>Ensete</taxon>
    </lineage>
</organism>
<evidence type="ECO:0000313" key="1">
    <source>
        <dbReference type="EMBL" id="RRT51646.1"/>
    </source>
</evidence>
<dbReference type="Proteomes" id="UP000287651">
    <property type="component" value="Unassembled WGS sequence"/>
</dbReference>
<sequence length="125" mass="13472">MESAARRRMESIGRHLLPPRILCRDLHLVPSLFACTRMLLFVLVQNPVSLTESNAIGSSPVIIGGMILDIHAKPFTDPVPGTTNPGEVLFRILQSKSIRTPVVSIVFDSSGELAAAVASVEAVVR</sequence>
<comment type="caution">
    <text evidence="1">The sequence shown here is derived from an EMBL/GenBank/DDBJ whole genome shotgun (WGS) entry which is preliminary data.</text>
</comment>
<accession>A0A444FBT9</accession>
<name>A0A444FBT9_ENSVE</name>
<proteinExistence type="predicted"/>
<dbReference type="AlphaFoldDB" id="A0A444FBT9"/>
<reference evidence="1 2" key="1">
    <citation type="journal article" date="2014" name="Agronomy (Basel)">
        <title>A Draft Genome Sequence for Ensete ventricosum, the Drought-Tolerant Tree Against Hunger.</title>
        <authorList>
            <person name="Harrison J."/>
            <person name="Moore K.A."/>
            <person name="Paszkiewicz K."/>
            <person name="Jones T."/>
            <person name="Grant M."/>
            <person name="Ambacheew D."/>
            <person name="Muzemil S."/>
            <person name="Studholme D.J."/>
        </authorList>
    </citation>
    <scope>NUCLEOTIDE SEQUENCE [LARGE SCALE GENOMIC DNA]</scope>
</reference>
<dbReference type="EMBL" id="AMZH03012117">
    <property type="protein sequence ID" value="RRT51646.1"/>
    <property type="molecule type" value="Genomic_DNA"/>
</dbReference>